<dbReference type="PANTHER" id="PTHR46093:SF18">
    <property type="entry name" value="FIBRONECTIN TYPE-III DOMAIN-CONTAINING PROTEIN"/>
    <property type="match status" value="1"/>
</dbReference>
<accession>A0A1X2GYL0</accession>
<dbReference type="Proteomes" id="UP000242146">
    <property type="component" value="Unassembled WGS sequence"/>
</dbReference>
<protein>
    <recommendedName>
        <fullName evidence="6">Galactose oxidase</fullName>
    </recommendedName>
</protein>
<dbReference type="STRING" id="101127.A0A1X2GYL0"/>
<keyword evidence="2" id="KW-0677">Repeat</keyword>
<feature type="compositionally biased region" description="Low complexity" evidence="3">
    <location>
        <begin position="520"/>
        <end position="541"/>
    </location>
</feature>
<evidence type="ECO:0000256" key="3">
    <source>
        <dbReference type="SAM" id="MobiDB-lite"/>
    </source>
</evidence>
<dbReference type="AlphaFoldDB" id="A0A1X2GYL0"/>
<dbReference type="PANTHER" id="PTHR46093">
    <property type="entry name" value="ACYL-COA-BINDING DOMAIN-CONTAINING PROTEIN 5"/>
    <property type="match status" value="1"/>
</dbReference>
<proteinExistence type="predicted"/>
<name>A0A1X2GYL0_9FUNG</name>
<gene>
    <name evidence="4" type="ORF">DM01DRAFT_312934</name>
</gene>
<reference evidence="4 5" key="1">
    <citation type="submission" date="2016-07" db="EMBL/GenBank/DDBJ databases">
        <title>Pervasive Adenine N6-methylation of Active Genes in Fungi.</title>
        <authorList>
            <consortium name="DOE Joint Genome Institute"/>
            <person name="Mondo S.J."/>
            <person name="Dannebaum R.O."/>
            <person name="Kuo R.C."/>
            <person name="Labutti K."/>
            <person name="Haridas S."/>
            <person name="Kuo A."/>
            <person name="Salamov A."/>
            <person name="Ahrendt S.R."/>
            <person name="Lipzen A."/>
            <person name="Sullivan W."/>
            <person name="Andreopoulos W.B."/>
            <person name="Clum A."/>
            <person name="Lindquist E."/>
            <person name="Daum C."/>
            <person name="Ramamoorthy G.K."/>
            <person name="Gryganskyi A."/>
            <person name="Culley D."/>
            <person name="Magnuson J.K."/>
            <person name="James T.Y."/>
            <person name="O'Malley M.A."/>
            <person name="Stajich J.E."/>
            <person name="Spatafora J.W."/>
            <person name="Visel A."/>
            <person name="Grigoriev I.V."/>
        </authorList>
    </citation>
    <scope>NUCLEOTIDE SEQUENCE [LARGE SCALE GENOMIC DNA]</scope>
    <source>
        <strain evidence="4 5">NRRL 3301</strain>
    </source>
</reference>
<evidence type="ECO:0000256" key="1">
    <source>
        <dbReference type="ARBA" id="ARBA00022441"/>
    </source>
</evidence>
<feature type="region of interest" description="Disordered" evidence="3">
    <location>
        <begin position="520"/>
        <end position="562"/>
    </location>
</feature>
<keyword evidence="1" id="KW-0880">Kelch repeat</keyword>
<keyword evidence="5" id="KW-1185">Reference proteome</keyword>
<dbReference type="Gene3D" id="2.120.10.80">
    <property type="entry name" value="Kelch-type beta propeller"/>
    <property type="match status" value="2"/>
</dbReference>
<dbReference type="EMBL" id="MCGT01000001">
    <property type="protein sequence ID" value="ORX63102.1"/>
    <property type="molecule type" value="Genomic_DNA"/>
</dbReference>
<evidence type="ECO:0000313" key="4">
    <source>
        <dbReference type="EMBL" id="ORX63102.1"/>
    </source>
</evidence>
<evidence type="ECO:0000256" key="2">
    <source>
        <dbReference type="ARBA" id="ARBA00022737"/>
    </source>
</evidence>
<evidence type="ECO:0008006" key="6">
    <source>
        <dbReference type="Google" id="ProtNLM"/>
    </source>
</evidence>
<dbReference type="SUPFAM" id="SSF117281">
    <property type="entry name" value="Kelch motif"/>
    <property type="match status" value="1"/>
</dbReference>
<organism evidence="4 5">
    <name type="scientific">Hesseltinella vesiculosa</name>
    <dbReference type="NCBI Taxonomy" id="101127"/>
    <lineage>
        <taxon>Eukaryota</taxon>
        <taxon>Fungi</taxon>
        <taxon>Fungi incertae sedis</taxon>
        <taxon>Mucoromycota</taxon>
        <taxon>Mucoromycotina</taxon>
        <taxon>Mucoromycetes</taxon>
        <taxon>Mucorales</taxon>
        <taxon>Cunninghamellaceae</taxon>
        <taxon>Hesseltinella</taxon>
    </lineage>
</organism>
<dbReference type="InterPro" id="IPR015915">
    <property type="entry name" value="Kelch-typ_b-propeller"/>
</dbReference>
<sequence length="562" mass="61350">MNGLVKFGMNFEVALAMDMAVRKEAPGCAAVGSRIHCYGGGKSSDINVPFILDDHYSLDYEASFIPNQPLEGWSKELSIPIEQKRWGHDLVSISKNAMVLIQGSDNGNGSSQIQNITSVYYHNNQSWATIPTDKSLIPDAFASSAEVDSHGNVYVWGGLVATDNLPPLFEFYNDHANESRAMLPNFLYILNTITWTWSVSPVNGNSSSNVIPIRADHSSAMSDDNKLYIVGGITIASGGDALNGTNNTRLYCSMANIIIYDTERHSWSSVTAAGKIPSMRRAATLTNIPKESGQENFLVLYGGIYDNGSRNARKSAEDTCYTLNLTNLTWSEINLEVNQGNVIGSGQLYGHNAVLVKKKYLFILFGVDELKGYRGDVNILDVTTWQWLSSYNVVNIWTPGMIAGVVLAVAVVAEFRAIEEKAANGRNNDFVVDPPDPRTTMEDHAYHPSRCPSPGEKAEIIDPSSPTLIARPMSSGPYYLSPPHSPDDSALDRQQWLSDRPQSTPALGLMRQSSYSIIRPSSSALSQSVTESTFTSFSGTTKPDETPLPTPALQKVKPDGDA</sequence>
<dbReference type="Pfam" id="PF24681">
    <property type="entry name" value="Kelch_KLHDC2_KLHL20_DRC7"/>
    <property type="match status" value="1"/>
</dbReference>
<dbReference type="OrthoDB" id="2363417at2759"/>
<evidence type="ECO:0000313" key="5">
    <source>
        <dbReference type="Proteomes" id="UP000242146"/>
    </source>
</evidence>
<comment type="caution">
    <text evidence="4">The sequence shown here is derived from an EMBL/GenBank/DDBJ whole genome shotgun (WGS) entry which is preliminary data.</text>
</comment>
<feature type="region of interest" description="Disordered" evidence="3">
    <location>
        <begin position="472"/>
        <end position="491"/>
    </location>
</feature>